<comment type="caution">
    <text evidence="1">The sequence shown here is derived from an EMBL/GenBank/DDBJ whole genome shotgun (WGS) entry which is preliminary data.</text>
</comment>
<evidence type="ECO:0000313" key="1">
    <source>
        <dbReference type="EMBL" id="KAI4833018.1"/>
    </source>
</evidence>
<proteinExistence type="predicted"/>
<dbReference type="Proteomes" id="UP001057452">
    <property type="component" value="Chromosome 1"/>
</dbReference>
<protein>
    <submittedName>
        <fullName evidence="1">Uncharacterized protein</fullName>
    </submittedName>
</protein>
<feature type="non-terminal residue" evidence="1">
    <location>
        <position position="1"/>
    </location>
</feature>
<accession>A0ACB9Y0A6</accession>
<sequence length="94" mass="9862">SQQEPYIKSSLTGVKGGDIDTPSTFKGGCSALPSADIAKVSAALILFDFIHAKVISDSGNGGVKGLRAMEKPGKHKPDPLHRSGLSRVGPFNWD</sequence>
<evidence type="ECO:0000313" key="2">
    <source>
        <dbReference type="Proteomes" id="UP001057452"/>
    </source>
</evidence>
<organism evidence="1 2">
    <name type="scientific">Chaenocephalus aceratus</name>
    <name type="common">Blackfin icefish</name>
    <name type="synonym">Chaenichthys aceratus</name>
    <dbReference type="NCBI Taxonomy" id="36190"/>
    <lineage>
        <taxon>Eukaryota</taxon>
        <taxon>Metazoa</taxon>
        <taxon>Chordata</taxon>
        <taxon>Craniata</taxon>
        <taxon>Vertebrata</taxon>
        <taxon>Euteleostomi</taxon>
        <taxon>Actinopterygii</taxon>
        <taxon>Neopterygii</taxon>
        <taxon>Teleostei</taxon>
        <taxon>Neoteleostei</taxon>
        <taxon>Acanthomorphata</taxon>
        <taxon>Eupercaria</taxon>
        <taxon>Perciformes</taxon>
        <taxon>Notothenioidei</taxon>
        <taxon>Channichthyidae</taxon>
        <taxon>Chaenocephalus</taxon>
    </lineage>
</organism>
<feature type="non-terminal residue" evidence="1">
    <location>
        <position position="94"/>
    </location>
</feature>
<gene>
    <name evidence="1" type="ORF">KUCAC02_015951</name>
</gene>
<dbReference type="EMBL" id="CM043785">
    <property type="protein sequence ID" value="KAI4833018.1"/>
    <property type="molecule type" value="Genomic_DNA"/>
</dbReference>
<name>A0ACB9Y0A6_CHAAC</name>
<reference evidence="1" key="1">
    <citation type="submission" date="2022-05" db="EMBL/GenBank/DDBJ databases">
        <title>Chromosome-level genome of Chaenocephalus aceratus.</title>
        <authorList>
            <person name="Park H."/>
        </authorList>
    </citation>
    <scope>NUCLEOTIDE SEQUENCE</scope>
    <source>
        <strain evidence="1">KU_202001</strain>
    </source>
</reference>
<keyword evidence="2" id="KW-1185">Reference proteome</keyword>